<accession>A0A5N6TY91</accession>
<protein>
    <submittedName>
        <fullName evidence="2">Uncharacterized protein</fullName>
    </submittedName>
</protein>
<feature type="transmembrane region" description="Helical" evidence="1">
    <location>
        <begin position="29"/>
        <end position="50"/>
    </location>
</feature>
<name>A0A5N6TY91_ASPAV</name>
<proteinExistence type="predicted"/>
<keyword evidence="3" id="KW-1185">Reference proteome</keyword>
<sequence>MLSVGTCCPYPPPLFGSGGAALTFLSGRILTPTHCWCICCVYIFGFWLALC</sequence>
<keyword evidence="1" id="KW-0472">Membrane</keyword>
<keyword evidence="1" id="KW-0812">Transmembrane</keyword>
<dbReference type="EMBL" id="ML742073">
    <property type="protein sequence ID" value="KAE8151348.1"/>
    <property type="molecule type" value="Genomic_DNA"/>
</dbReference>
<dbReference type="Proteomes" id="UP000325780">
    <property type="component" value="Unassembled WGS sequence"/>
</dbReference>
<evidence type="ECO:0000313" key="3">
    <source>
        <dbReference type="Proteomes" id="UP000325780"/>
    </source>
</evidence>
<keyword evidence="1" id="KW-1133">Transmembrane helix</keyword>
<evidence type="ECO:0000313" key="2">
    <source>
        <dbReference type="EMBL" id="KAE8151348.1"/>
    </source>
</evidence>
<gene>
    <name evidence="2" type="ORF">BDV25DRAFT_152806</name>
</gene>
<reference evidence="2 3" key="1">
    <citation type="submission" date="2019-04" db="EMBL/GenBank/DDBJ databases">
        <title>Friends and foes A comparative genomics study of 23 Aspergillus species from section Flavi.</title>
        <authorList>
            <consortium name="DOE Joint Genome Institute"/>
            <person name="Kjaerbolling I."/>
            <person name="Vesth T."/>
            <person name="Frisvad J.C."/>
            <person name="Nybo J.L."/>
            <person name="Theobald S."/>
            <person name="Kildgaard S."/>
            <person name="Isbrandt T."/>
            <person name="Kuo A."/>
            <person name="Sato A."/>
            <person name="Lyhne E.K."/>
            <person name="Kogle M.E."/>
            <person name="Wiebenga A."/>
            <person name="Kun R.S."/>
            <person name="Lubbers R.J."/>
            <person name="Makela M.R."/>
            <person name="Barry K."/>
            <person name="Chovatia M."/>
            <person name="Clum A."/>
            <person name="Daum C."/>
            <person name="Haridas S."/>
            <person name="He G."/>
            <person name="LaButti K."/>
            <person name="Lipzen A."/>
            <person name="Mondo S."/>
            <person name="Riley R."/>
            <person name="Salamov A."/>
            <person name="Simmons B.A."/>
            <person name="Magnuson J.K."/>
            <person name="Henrissat B."/>
            <person name="Mortensen U.H."/>
            <person name="Larsen T.O."/>
            <person name="Devries R.P."/>
            <person name="Grigoriev I.V."/>
            <person name="Machida M."/>
            <person name="Baker S.E."/>
            <person name="Andersen M.R."/>
        </authorList>
    </citation>
    <scope>NUCLEOTIDE SEQUENCE [LARGE SCALE GENOMIC DNA]</scope>
    <source>
        <strain evidence="2 3">IBT 18842</strain>
    </source>
</reference>
<organism evidence="2 3">
    <name type="scientific">Aspergillus avenaceus</name>
    <dbReference type="NCBI Taxonomy" id="36643"/>
    <lineage>
        <taxon>Eukaryota</taxon>
        <taxon>Fungi</taxon>
        <taxon>Dikarya</taxon>
        <taxon>Ascomycota</taxon>
        <taxon>Pezizomycotina</taxon>
        <taxon>Eurotiomycetes</taxon>
        <taxon>Eurotiomycetidae</taxon>
        <taxon>Eurotiales</taxon>
        <taxon>Aspergillaceae</taxon>
        <taxon>Aspergillus</taxon>
        <taxon>Aspergillus subgen. Circumdati</taxon>
    </lineage>
</organism>
<evidence type="ECO:0000256" key="1">
    <source>
        <dbReference type="SAM" id="Phobius"/>
    </source>
</evidence>
<dbReference type="AlphaFoldDB" id="A0A5N6TY91"/>